<organism evidence="1 2">
    <name type="scientific">Trametes sanguinea</name>
    <dbReference type="NCBI Taxonomy" id="158606"/>
    <lineage>
        <taxon>Eukaryota</taxon>
        <taxon>Fungi</taxon>
        <taxon>Dikarya</taxon>
        <taxon>Basidiomycota</taxon>
        <taxon>Agaricomycotina</taxon>
        <taxon>Agaricomycetes</taxon>
        <taxon>Polyporales</taxon>
        <taxon>Polyporaceae</taxon>
        <taxon>Trametes</taxon>
    </lineage>
</organism>
<accession>A0ACC1PYZ0</accession>
<comment type="caution">
    <text evidence="1">The sequence shown here is derived from an EMBL/GenBank/DDBJ whole genome shotgun (WGS) entry which is preliminary data.</text>
</comment>
<proteinExistence type="predicted"/>
<reference evidence="1" key="1">
    <citation type="submission" date="2022-08" db="EMBL/GenBank/DDBJ databases">
        <title>Genome Sequence of Pycnoporus sanguineus.</title>
        <authorList>
            <person name="Buettner E."/>
        </authorList>
    </citation>
    <scope>NUCLEOTIDE SEQUENCE</scope>
    <source>
        <strain evidence="1">CG-C14</strain>
    </source>
</reference>
<keyword evidence="2" id="KW-1185">Reference proteome</keyword>
<gene>
    <name evidence="1" type="ORF">NUW54_g4062</name>
</gene>
<evidence type="ECO:0000313" key="1">
    <source>
        <dbReference type="EMBL" id="KAJ3006096.1"/>
    </source>
</evidence>
<evidence type="ECO:0000313" key="2">
    <source>
        <dbReference type="Proteomes" id="UP001144978"/>
    </source>
</evidence>
<name>A0ACC1PYZ0_9APHY</name>
<dbReference type="EMBL" id="JANSHE010000898">
    <property type="protein sequence ID" value="KAJ3006096.1"/>
    <property type="molecule type" value="Genomic_DNA"/>
</dbReference>
<protein>
    <submittedName>
        <fullName evidence="1">Uncharacterized protein</fullName>
    </submittedName>
</protein>
<sequence>MSRVRRLVSSRKPGSVAEVAESCAQNAKTAGGDLWGASAYRVAYATTTSWTSTTTTAASAMSATAASPEAAAQLLFPPNVQYNNARLYTVKFLSSCFAGAVAGVLGLENTLGFALFIFSTLFTAACLYVKCKGRPAKFVPGGWWELVNPGRRTSSRSCSCGPCSTVSCTVRSQQHVIQLSDRYQWNIHARSIRLNHRGGMGAASMHLPPGPFSPHYQEDIWVLVVMGRLHDARTASRQRVMPQ</sequence>
<dbReference type="Proteomes" id="UP001144978">
    <property type="component" value="Unassembled WGS sequence"/>
</dbReference>